<dbReference type="Proteomes" id="UP000066529">
    <property type="component" value="Chromosome"/>
</dbReference>
<evidence type="ECO:0000313" key="1">
    <source>
        <dbReference type="EMBL" id="AKB12574.1"/>
    </source>
</evidence>
<reference evidence="1 2" key="1">
    <citation type="submission" date="2014-07" db="EMBL/GenBank/DDBJ databases">
        <title>Methanogenic archaea and the global carbon cycle.</title>
        <authorList>
            <person name="Henriksen J.R."/>
            <person name="Luke J."/>
            <person name="Reinhart S."/>
            <person name="Benedict M.N."/>
            <person name="Youngblut N.D."/>
            <person name="Metcalf M.E."/>
            <person name="Whitaker R.J."/>
            <person name="Metcalf W.W."/>
        </authorList>
    </citation>
    <scope>NUCLEOTIDE SEQUENCE [LARGE SCALE GENOMIC DNA]</scope>
    <source>
        <strain evidence="2">ATCC 43570 / DSM 1825 / OCM 12 / VKM B-1830 / TM-1</strain>
    </source>
</reference>
<accession>A0A0E3H8L7</accession>
<protein>
    <submittedName>
        <fullName evidence="1">Uncharacterized protein</fullName>
    </submittedName>
</protein>
<organism evidence="1 2">
    <name type="scientific">Methanosarcina thermophila (strain ATCC 43570 / DSM 1825 / OCM 12 / VKM B-1830 / TM-1)</name>
    <dbReference type="NCBI Taxonomy" id="523844"/>
    <lineage>
        <taxon>Archaea</taxon>
        <taxon>Methanobacteriati</taxon>
        <taxon>Methanobacteriota</taxon>
        <taxon>Stenosarchaea group</taxon>
        <taxon>Methanomicrobia</taxon>
        <taxon>Methanosarcinales</taxon>
        <taxon>Methanosarcinaceae</taxon>
        <taxon>Methanosarcina</taxon>
    </lineage>
</organism>
<sequence>MGNSFEYGQYATISGRHSEPVSGIIKVDLYRDEQEILQGFVRSKAEQKTKYYSNRIAEMNRKYGMDYSTFQNRVYLRAAEIDLEEWNDLVLWGGYVKAYRYWAQFC</sequence>
<name>A0A0E3H8L7_METTT</name>
<dbReference type="PATRIC" id="fig|523844.20.peg.1055"/>
<dbReference type="EMBL" id="CP009501">
    <property type="protein sequence ID" value="AKB12574.1"/>
    <property type="molecule type" value="Genomic_DNA"/>
</dbReference>
<dbReference type="AlphaFoldDB" id="A0A0E3H8L7"/>
<dbReference type="RefSeq" id="WP_048166714.1">
    <property type="nucleotide sequence ID" value="NZ_CP009501.1"/>
</dbReference>
<dbReference type="HOGENOM" id="CLU_166560_0_0_2"/>
<dbReference type="KEGG" id="mthr:MSTHT_0816"/>
<evidence type="ECO:0000313" key="2">
    <source>
        <dbReference type="Proteomes" id="UP000066529"/>
    </source>
</evidence>
<proteinExistence type="predicted"/>
<gene>
    <name evidence="1" type="ORF">MSTHT_0816</name>
</gene>
<dbReference type="GeneID" id="41603834"/>
<dbReference type="OrthoDB" id="129977at2157"/>